<dbReference type="Proteomes" id="UP001141327">
    <property type="component" value="Unassembled WGS sequence"/>
</dbReference>
<feature type="region of interest" description="Disordered" evidence="2">
    <location>
        <begin position="772"/>
        <end position="809"/>
    </location>
</feature>
<dbReference type="SUPFAM" id="SSF57845">
    <property type="entry name" value="B-box zinc-binding domain"/>
    <property type="match status" value="1"/>
</dbReference>
<keyword evidence="1" id="KW-0479">Metal-binding</keyword>
<dbReference type="InterPro" id="IPR047153">
    <property type="entry name" value="TRIM45/56/19-like"/>
</dbReference>
<proteinExistence type="predicted"/>
<keyword evidence="1" id="KW-0863">Zinc-finger</keyword>
<feature type="compositionally biased region" description="Low complexity" evidence="2">
    <location>
        <begin position="419"/>
        <end position="431"/>
    </location>
</feature>
<evidence type="ECO:0000313" key="5">
    <source>
        <dbReference type="Proteomes" id="UP001141327"/>
    </source>
</evidence>
<dbReference type="Gene3D" id="3.30.160.60">
    <property type="entry name" value="Classic Zinc Finger"/>
    <property type="match status" value="1"/>
</dbReference>
<evidence type="ECO:0000256" key="2">
    <source>
        <dbReference type="SAM" id="MobiDB-lite"/>
    </source>
</evidence>
<gene>
    <name evidence="4" type="ORF">PAPYR_3762</name>
</gene>
<feature type="compositionally biased region" description="Gly residues" evidence="2">
    <location>
        <begin position="526"/>
        <end position="535"/>
    </location>
</feature>
<organism evidence="4 5">
    <name type="scientific">Paratrimastix pyriformis</name>
    <dbReference type="NCBI Taxonomy" id="342808"/>
    <lineage>
        <taxon>Eukaryota</taxon>
        <taxon>Metamonada</taxon>
        <taxon>Preaxostyla</taxon>
        <taxon>Paratrimastigidae</taxon>
        <taxon>Paratrimastix</taxon>
    </lineage>
</organism>
<evidence type="ECO:0000313" key="4">
    <source>
        <dbReference type="EMBL" id="KAJ4460046.1"/>
    </source>
</evidence>
<feature type="compositionally biased region" description="Low complexity" evidence="2">
    <location>
        <begin position="508"/>
        <end position="521"/>
    </location>
</feature>
<dbReference type="PROSITE" id="PS50119">
    <property type="entry name" value="ZF_BBOX"/>
    <property type="match status" value="1"/>
</dbReference>
<dbReference type="EMBL" id="JAPMOS010000015">
    <property type="protein sequence ID" value="KAJ4460046.1"/>
    <property type="molecule type" value="Genomic_DNA"/>
</dbReference>
<dbReference type="Pfam" id="PF00643">
    <property type="entry name" value="zf-B_box"/>
    <property type="match status" value="1"/>
</dbReference>
<keyword evidence="5" id="KW-1185">Reference proteome</keyword>
<feature type="compositionally biased region" description="Low complexity" evidence="2">
    <location>
        <begin position="775"/>
        <end position="799"/>
    </location>
</feature>
<dbReference type="PANTHER" id="PTHR25462">
    <property type="entry name" value="BONUS, ISOFORM C-RELATED"/>
    <property type="match status" value="1"/>
</dbReference>
<sequence length="1145" mass="121123">MCSECLQSLYAVELRMIQSKRSLAGQEPPKAVTIRCPVCHDETIIPSPNTEYACTKCQGVLCQHCRDTIHAKIAAHADSVTWGGARQNTELCPHHQQPLRLLCQDCNTIVCPFCLLLGPHVDPATKQPHRNVNVMEATLGARREVWSLCQRLAAREKEVAALVGKVDSTGEELAKNAVACLEAITHDISRMQAMLERRKQQLLDQCRVASIAKGEALRIQAKQRTFALELRLRRQPPHNVPACFLVAHVPAWRLISLLGGGRGRDAQGTGLRAYADLLQAEVGNLERLLGEAPLSEPTEGHRLGELMSTPAEAIRLLRSRDPLETRVQALVDRPIPAIPCADTLVKYTYRGGGQFEAGVSSLGTILTDGELAAVGLLNYDQLRDFFAQSHRLLVAQPAGGSTATPFTSPSPSPSPAPSPALSVRSAASPRPAVTPEPPPVAALERDTERRLVVDMVCLNAAGQPLGPSQSLGLLHEWRLGALLFDPPLEDGLAVRLSPMVYTARTALPTSGGASSSPSAASHRFGSGVGGSGAGGSLLEQSPTADEEVLFGFRAVVEARVPGVYRLVQASLVRHRGPPGHVKPTEERRTVPVVPCTRQLALARPGGSLLYRHPDQDPASPEPLLWAPPLNPGLLGLRQRHQAFVDRAVREGQLGMEAIARGAEWKATVWTELFFEFEGAAVPVRTTAPPSTSTPSPVHSTISLPEPIPVSQAVPSAHGTALVRDTRTGKCYLCSWLPPILPATAPPLVSPRLQRPLATSLAHMHLGLAPPPSLPASPSLSSLGLRAASPAPSSASAATPTPRPSPASLPGAFTERPSCWVVLEYPSMEGLLLGQHPPRPVVLQQPLAEGCHPVALGGHLYYTTVVARSPAERAVFLVKASLADGSVVREALLPRVAPGQLAPPAPMVLAAVHAGAAPPRSRPGTPISPAASPQPDTSIAAWVARSSQARSPAVTPGSPVPEAAGPPLVSSQAWLPLGAEALRGATVRLMVDSGDVLHIMHGAREDPALTLLGMVEPLTLAALQSWRIPVAPAQVGLAFMAHGVVYMGSTAANLPLWEASATEGARVGAVVDGAFVLATENLVQARLADLGALPVAAVRPARPDSGVPRGGAVIAPHFCWDWTKNTLLKATLDANPCLVYAEVVHK</sequence>
<feature type="region of interest" description="Disordered" evidence="2">
    <location>
        <begin position="508"/>
        <end position="539"/>
    </location>
</feature>
<protein>
    <recommendedName>
        <fullName evidence="3">B box-type domain-containing protein</fullName>
    </recommendedName>
</protein>
<comment type="caution">
    <text evidence="4">The sequence shown here is derived from an EMBL/GenBank/DDBJ whole genome shotgun (WGS) entry which is preliminary data.</text>
</comment>
<feature type="compositionally biased region" description="Pro residues" evidence="2">
    <location>
        <begin position="408"/>
        <end position="418"/>
    </location>
</feature>
<reference evidence="4" key="1">
    <citation type="journal article" date="2022" name="bioRxiv">
        <title>Genomics of Preaxostyla Flagellates Illuminates Evolutionary Transitions and the Path Towards Mitochondrial Loss.</title>
        <authorList>
            <person name="Novak L.V.F."/>
            <person name="Treitli S.C."/>
            <person name="Pyrih J."/>
            <person name="Halakuc P."/>
            <person name="Pipaliya S.V."/>
            <person name="Vacek V."/>
            <person name="Brzon O."/>
            <person name="Soukal P."/>
            <person name="Eme L."/>
            <person name="Dacks J.B."/>
            <person name="Karnkowska A."/>
            <person name="Elias M."/>
            <person name="Hampl V."/>
        </authorList>
    </citation>
    <scope>NUCLEOTIDE SEQUENCE</scope>
    <source>
        <strain evidence="4">RCP-MX</strain>
    </source>
</reference>
<evidence type="ECO:0000259" key="3">
    <source>
        <dbReference type="PROSITE" id="PS50119"/>
    </source>
</evidence>
<feature type="domain" description="B box-type" evidence="3">
    <location>
        <begin position="87"/>
        <end position="134"/>
    </location>
</feature>
<dbReference type="PANTHER" id="PTHR25462:SF296">
    <property type="entry name" value="MEIOTIC P26, ISOFORM F"/>
    <property type="match status" value="1"/>
</dbReference>
<keyword evidence="1" id="KW-0862">Zinc</keyword>
<feature type="region of interest" description="Disordered" evidence="2">
    <location>
        <begin position="915"/>
        <end position="934"/>
    </location>
</feature>
<accession>A0ABQ8ULH0</accession>
<name>A0ABQ8ULH0_9EUKA</name>
<evidence type="ECO:0000256" key="1">
    <source>
        <dbReference type="PROSITE-ProRule" id="PRU00024"/>
    </source>
</evidence>
<dbReference type="InterPro" id="IPR000315">
    <property type="entry name" value="Znf_B-box"/>
</dbReference>
<feature type="region of interest" description="Disordered" evidence="2">
    <location>
        <begin position="398"/>
        <end position="446"/>
    </location>
</feature>